<reference evidence="2 3" key="1">
    <citation type="submission" date="2016-07" db="EMBL/GenBank/DDBJ databases">
        <title>Detection of Helicobacter winghamensis from caecal content of red fox (Vulpes vulpes).</title>
        <authorList>
            <person name="Zanoni R.G."/>
            <person name="Florio D."/>
            <person name="Caffara M."/>
            <person name="Renzi M."/>
            <person name="Parisi A."/>
            <person name="Pasquali F."/>
            <person name="Manfreda G."/>
        </authorList>
    </citation>
    <scope>NUCLEOTIDE SEQUENCE [LARGE SCALE GENOMIC DNA]</scope>
    <source>
        <strain evidence="2 3">295_13</strain>
    </source>
</reference>
<dbReference type="OrthoDB" id="5337496at2"/>
<evidence type="ECO:0000259" key="1">
    <source>
        <dbReference type="PROSITE" id="PS51202"/>
    </source>
</evidence>
<proteinExistence type="predicted"/>
<evidence type="ECO:0000313" key="3">
    <source>
        <dbReference type="Proteomes" id="UP000233350"/>
    </source>
</evidence>
<dbReference type="RefSeq" id="WP_006802959.1">
    <property type="nucleotide sequence ID" value="NZ_CABKOI010000019.1"/>
</dbReference>
<protein>
    <recommendedName>
        <fullName evidence="1">RCK C-terminal domain-containing protein</fullName>
    </recommendedName>
</protein>
<dbReference type="SUPFAM" id="SSF116726">
    <property type="entry name" value="TrkA C-terminal domain-like"/>
    <property type="match status" value="1"/>
</dbReference>
<dbReference type="AlphaFoldDB" id="A0A2N3PHH5"/>
<organism evidence="2 3">
    <name type="scientific">Helicobacter winghamensis</name>
    <dbReference type="NCBI Taxonomy" id="157268"/>
    <lineage>
        <taxon>Bacteria</taxon>
        <taxon>Pseudomonadati</taxon>
        <taxon>Campylobacterota</taxon>
        <taxon>Epsilonproteobacteria</taxon>
        <taxon>Campylobacterales</taxon>
        <taxon>Helicobacteraceae</taxon>
        <taxon>Helicobacter</taxon>
    </lineage>
</organism>
<dbReference type="EMBL" id="MBPK01000045">
    <property type="protein sequence ID" value="PKT79938.1"/>
    <property type="molecule type" value="Genomic_DNA"/>
</dbReference>
<dbReference type="Pfam" id="PF02080">
    <property type="entry name" value="TrkA_C"/>
    <property type="match status" value="1"/>
</dbReference>
<dbReference type="GO" id="GO:0006813">
    <property type="term" value="P:potassium ion transport"/>
    <property type="evidence" value="ECO:0007669"/>
    <property type="project" value="InterPro"/>
</dbReference>
<keyword evidence="3" id="KW-1185">Reference proteome</keyword>
<gene>
    <name evidence="2" type="ORF">BCM31_08135</name>
</gene>
<dbReference type="GeneID" id="97290630"/>
<name>A0A2N3PHH5_9HELI</name>
<dbReference type="Gene3D" id="3.30.70.1450">
    <property type="entry name" value="Regulator of K+ conductance, C-terminal domain"/>
    <property type="match status" value="1"/>
</dbReference>
<dbReference type="InterPro" id="IPR006037">
    <property type="entry name" value="RCK_C"/>
</dbReference>
<dbReference type="GO" id="GO:0008324">
    <property type="term" value="F:monoatomic cation transmembrane transporter activity"/>
    <property type="evidence" value="ECO:0007669"/>
    <property type="project" value="InterPro"/>
</dbReference>
<dbReference type="InterPro" id="IPR036721">
    <property type="entry name" value="RCK_C_sf"/>
</dbReference>
<comment type="caution">
    <text evidence="2">The sequence shown here is derived from an EMBL/GenBank/DDBJ whole genome shotgun (WGS) entry which is preliminary data.</text>
</comment>
<sequence>MRKVLLILNGIVAKEFLTTLTLKHLDKNAYIFVSLDSNLLPKNLPQESQTYNFDPSASNKLREILTPEITDCYVVLDDIKDCEAVYHTLRAYSKMLQITMLGEIPLEHSDKQLLMLNETHLLSSRLFEKFPNVPKTAKSIGLGEGEIMQVSVPFGSPYAYRSVGVIKQKKWKIVAIYRNNGLILPKYSTTILPNDALLLVGEPDTLWDIYHRIKEESGQFPTPFGRDVVLYFDLLYSKDLECYLQQTIWLFKHFKNKRLEVCFLNPTDIATIEKIENHPLLNAGEISWRIEYHKTSLKALIEKDKVSKNIGLILLEKYCFTRYRGYLLDLGIPLLKFGEQTLNNLTHSAVVLPKITEEAEKISSVVFDFSTQLGLKILLYDFDPNEENHEQALDYYKHIAKVFNKKLEIDNTSTQNPILWLNHQQNMLQILPLRKVGIKRNPIFSMRDVENLSAYLIKIPQLFVPISV</sequence>
<accession>A0A2N3PHH5</accession>
<dbReference type="STRING" id="556267.HWAG_01263"/>
<dbReference type="PROSITE" id="PS51202">
    <property type="entry name" value="RCK_C"/>
    <property type="match status" value="1"/>
</dbReference>
<feature type="domain" description="RCK C-terminal" evidence="1">
    <location>
        <begin position="135"/>
        <end position="215"/>
    </location>
</feature>
<evidence type="ECO:0000313" key="2">
    <source>
        <dbReference type="EMBL" id="PKT79938.1"/>
    </source>
</evidence>
<dbReference type="Proteomes" id="UP000233350">
    <property type="component" value="Unassembled WGS sequence"/>
</dbReference>